<evidence type="ECO:0000256" key="1">
    <source>
        <dbReference type="SAM" id="Phobius"/>
    </source>
</evidence>
<feature type="transmembrane region" description="Helical" evidence="1">
    <location>
        <begin position="12"/>
        <end position="31"/>
    </location>
</feature>
<name>A0A0A9BFR9_ARUDO</name>
<reference evidence="2" key="2">
    <citation type="journal article" date="2015" name="Data Brief">
        <title>Shoot transcriptome of the giant reed, Arundo donax.</title>
        <authorList>
            <person name="Barrero R.A."/>
            <person name="Guerrero F.D."/>
            <person name="Moolhuijzen P."/>
            <person name="Goolsby J.A."/>
            <person name="Tidwell J."/>
            <person name="Bellgard S.E."/>
            <person name="Bellgard M.I."/>
        </authorList>
    </citation>
    <scope>NUCLEOTIDE SEQUENCE</scope>
    <source>
        <tissue evidence="2">Shoot tissue taken approximately 20 cm above the soil surface</tissue>
    </source>
</reference>
<proteinExistence type="predicted"/>
<dbReference type="EMBL" id="GBRH01239788">
    <property type="protein sequence ID" value="JAD58107.1"/>
    <property type="molecule type" value="Transcribed_RNA"/>
</dbReference>
<accession>A0A0A9BFR9</accession>
<evidence type="ECO:0000313" key="2">
    <source>
        <dbReference type="EMBL" id="JAD58107.1"/>
    </source>
</evidence>
<organism evidence="2">
    <name type="scientific">Arundo donax</name>
    <name type="common">Giant reed</name>
    <name type="synonym">Donax arundinaceus</name>
    <dbReference type="NCBI Taxonomy" id="35708"/>
    <lineage>
        <taxon>Eukaryota</taxon>
        <taxon>Viridiplantae</taxon>
        <taxon>Streptophyta</taxon>
        <taxon>Embryophyta</taxon>
        <taxon>Tracheophyta</taxon>
        <taxon>Spermatophyta</taxon>
        <taxon>Magnoliopsida</taxon>
        <taxon>Liliopsida</taxon>
        <taxon>Poales</taxon>
        <taxon>Poaceae</taxon>
        <taxon>PACMAD clade</taxon>
        <taxon>Arundinoideae</taxon>
        <taxon>Arundineae</taxon>
        <taxon>Arundo</taxon>
    </lineage>
</organism>
<dbReference type="AlphaFoldDB" id="A0A0A9BFR9"/>
<sequence>MEDGRPSNTLVYFFAVLFFWTSGSFCNVVMIM</sequence>
<keyword evidence="1" id="KW-1133">Transmembrane helix</keyword>
<keyword evidence="1" id="KW-0812">Transmembrane</keyword>
<keyword evidence="1" id="KW-0472">Membrane</keyword>
<protein>
    <submittedName>
        <fullName evidence="2">Uncharacterized protein</fullName>
    </submittedName>
</protein>
<reference evidence="2" key="1">
    <citation type="submission" date="2014-09" db="EMBL/GenBank/DDBJ databases">
        <authorList>
            <person name="Magalhaes I.L.F."/>
            <person name="Oliveira U."/>
            <person name="Santos F.R."/>
            <person name="Vidigal T.H.D.A."/>
            <person name="Brescovit A.D."/>
            <person name="Santos A.J."/>
        </authorList>
    </citation>
    <scope>NUCLEOTIDE SEQUENCE</scope>
    <source>
        <tissue evidence="2">Shoot tissue taken approximately 20 cm above the soil surface</tissue>
    </source>
</reference>